<evidence type="ECO:0000256" key="1">
    <source>
        <dbReference type="ARBA" id="ARBA00022741"/>
    </source>
</evidence>
<gene>
    <name evidence="5" type="ORF">HYH02_000357</name>
</gene>
<keyword evidence="6" id="KW-1185">Reference proteome</keyword>
<name>A0A835WVI6_9CHLO</name>
<dbReference type="PRINTS" id="PR00959">
    <property type="entry name" value="MEVGALKINASE"/>
</dbReference>
<sequence>MHRTFARVGLFGNPSDQYYGRTIAFSLANFWAEVTLTPSADAADTAVRIVPHPVYDSTHFASLEQLVTRTSTEGLYGGVRLLLAACKRFGEHCQQHGIPLPPRRGFSLSYDTNVPRQTGLSGSSAIIYSALKCLADWYGLGEEQLPAAVRPGLVLSVEAGELGIAAGLQDRVVQVYGGVVHMDFDAEHMAAHGGAGRYSRLDPELLPSPLYIMYSENPSESGKVHSGVKAKWLAGDPEVRALMTRVAACGDEGLQLLLGHTPTGAERDRRLAELMCANFDLRHALFGDAVLGARNLRMVEIAKSVGAGVNFTGSGGAVVVFCKDGLEQAAALRVAAEAEGFTLVPVQVGPETAPLPNASCAPSS</sequence>
<dbReference type="InterPro" id="IPR013750">
    <property type="entry name" value="GHMP_kinase_C_dom"/>
</dbReference>
<evidence type="ECO:0000259" key="3">
    <source>
        <dbReference type="Pfam" id="PF00288"/>
    </source>
</evidence>
<dbReference type="InterPro" id="IPR006204">
    <property type="entry name" value="GHMP_kinase_N_dom"/>
</dbReference>
<proteinExistence type="predicted"/>
<evidence type="ECO:0008006" key="7">
    <source>
        <dbReference type="Google" id="ProtNLM"/>
    </source>
</evidence>
<dbReference type="GO" id="GO:0019287">
    <property type="term" value="P:isopentenyl diphosphate biosynthetic process, mevalonate pathway"/>
    <property type="evidence" value="ECO:0007669"/>
    <property type="project" value="UniProtKB-UniPathway"/>
</dbReference>
<protein>
    <recommendedName>
        <fullName evidence="7">GHMP kinase N-terminal domain-containing protein</fullName>
    </recommendedName>
</protein>
<dbReference type="EMBL" id="JAEHOD010000001">
    <property type="protein sequence ID" value="KAG2454510.1"/>
    <property type="molecule type" value="Genomic_DNA"/>
</dbReference>
<dbReference type="Gene3D" id="3.30.70.890">
    <property type="entry name" value="GHMP kinase, C-terminal domain"/>
    <property type="match status" value="1"/>
</dbReference>
<feature type="domain" description="GHMP kinase C-terminal" evidence="4">
    <location>
        <begin position="269"/>
        <end position="334"/>
    </location>
</feature>
<dbReference type="PANTHER" id="PTHR38710:SF1">
    <property type="entry name" value="WITH PUTATIVE URIDYL PYROPHOSPHORYLASE-RELATED"/>
    <property type="match status" value="1"/>
</dbReference>
<dbReference type="SUPFAM" id="SSF55060">
    <property type="entry name" value="GHMP Kinase, C-terminal domain"/>
    <property type="match status" value="1"/>
</dbReference>
<reference evidence="5" key="1">
    <citation type="journal article" date="2020" name="bioRxiv">
        <title>Comparative genomics of Chlamydomonas.</title>
        <authorList>
            <person name="Craig R.J."/>
            <person name="Hasan A.R."/>
            <person name="Ness R.W."/>
            <person name="Keightley P.D."/>
        </authorList>
    </citation>
    <scope>NUCLEOTIDE SEQUENCE</scope>
    <source>
        <strain evidence="5">CCAP 11/173</strain>
    </source>
</reference>
<dbReference type="Proteomes" id="UP000613740">
    <property type="component" value="Unassembled WGS sequence"/>
</dbReference>
<dbReference type="UniPathway" id="UPA00057">
    <property type="reaction ID" value="UER00098"/>
</dbReference>
<dbReference type="PANTHER" id="PTHR38710">
    <property type="entry name" value="WITH PUTATIVE URIDYL PYROPHOSPHORYLASE-RELATED"/>
    <property type="match status" value="1"/>
</dbReference>
<dbReference type="SUPFAM" id="SSF54211">
    <property type="entry name" value="Ribosomal protein S5 domain 2-like"/>
    <property type="match status" value="1"/>
</dbReference>
<dbReference type="Pfam" id="PF00288">
    <property type="entry name" value="GHMP_kinases_N"/>
    <property type="match status" value="1"/>
</dbReference>
<evidence type="ECO:0000313" key="5">
    <source>
        <dbReference type="EMBL" id="KAG2454510.1"/>
    </source>
</evidence>
<dbReference type="OrthoDB" id="1924968at2759"/>
<evidence type="ECO:0000259" key="4">
    <source>
        <dbReference type="Pfam" id="PF08544"/>
    </source>
</evidence>
<dbReference type="Gene3D" id="3.30.230.10">
    <property type="match status" value="1"/>
</dbReference>
<evidence type="ECO:0000256" key="2">
    <source>
        <dbReference type="ARBA" id="ARBA00022840"/>
    </source>
</evidence>
<dbReference type="AlphaFoldDB" id="A0A835WVI6"/>
<dbReference type="InterPro" id="IPR053034">
    <property type="entry name" value="Glucuronokinase-like"/>
</dbReference>
<dbReference type="InterPro" id="IPR014721">
    <property type="entry name" value="Ribsml_uS5_D2-typ_fold_subgr"/>
</dbReference>
<keyword evidence="1" id="KW-0547">Nucleotide-binding</keyword>
<keyword evidence="2" id="KW-0067">ATP-binding</keyword>
<dbReference type="InterPro" id="IPR036554">
    <property type="entry name" value="GHMP_kinase_C_sf"/>
</dbReference>
<dbReference type="GO" id="GO:0005524">
    <property type="term" value="F:ATP binding"/>
    <property type="evidence" value="ECO:0007669"/>
    <property type="project" value="UniProtKB-KW"/>
</dbReference>
<dbReference type="Pfam" id="PF08544">
    <property type="entry name" value="GHMP_kinases_C"/>
    <property type="match status" value="1"/>
</dbReference>
<organism evidence="5 6">
    <name type="scientific">Chlamydomonas schloesseri</name>
    <dbReference type="NCBI Taxonomy" id="2026947"/>
    <lineage>
        <taxon>Eukaryota</taxon>
        <taxon>Viridiplantae</taxon>
        <taxon>Chlorophyta</taxon>
        <taxon>core chlorophytes</taxon>
        <taxon>Chlorophyceae</taxon>
        <taxon>CS clade</taxon>
        <taxon>Chlamydomonadales</taxon>
        <taxon>Chlamydomonadaceae</taxon>
        <taxon>Chlamydomonas</taxon>
    </lineage>
</organism>
<accession>A0A835WVI6</accession>
<feature type="domain" description="GHMP kinase N-terminal" evidence="3">
    <location>
        <begin position="83"/>
        <end position="178"/>
    </location>
</feature>
<dbReference type="InterPro" id="IPR020568">
    <property type="entry name" value="Ribosomal_Su5_D2-typ_SF"/>
</dbReference>
<comment type="caution">
    <text evidence="5">The sequence shown here is derived from an EMBL/GenBank/DDBJ whole genome shotgun (WGS) entry which is preliminary data.</text>
</comment>
<evidence type="ECO:0000313" key="6">
    <source>
        <dbReference type="Proteomes" id="UP000613740"/>
    </source>
</evidence>